<dbReference type="WBParaSite" id="TASK_0000627301-mRNA-1">
    <property type="protein sequence ID" value="TASK_0000627301-mRNA-1"/>
    <property type="gene ID" value="TASK_0000627301"/>
</dbReference>
<reference evidence="1" key="1">
    <citation type="submission" date="2017-02" db="UniProtKB">
        <authorList>
            <consortium name="WormBaseParasite"/>
        </authorList>
    </citation>
    <scope>IDENTIFICATION</scope>
</reference>
<name>A0A0R3W7L3_TAEAS</name>
<evidence type="ECO:0000313" key="1">
    <source>
        <dbReference type="WBParaSite" id="TASK_0000627301-mRNA-1"/>
    </source>
</evidence>
<dbReference type="AlphaFoldDB" id="A0A0R3W7L3"/>
<protein>
    <submittedName>
        <fullName evidence="1">Transposase</fullName>
    </submittedName>
</protein>
<organism evidence="1">
    <name type="scientific">Taenia asiatica</name>
    <name type="common">Asian tapeworm</name>
    <dbReference type="NCBI Taxonomy" id="60517"/>
    <lineage>
        <taxon>Eukaryota</taxon>
        <taxon>Metazoa</taxon>
        <taxon>Spiralia</taxon>
        <taxon>Lophotrochozoa</taxon>
        <taxon>Platyhelminthes</taxon>
        <taxon>Cestoda</taxon>
        <taxon>Eucestoda</taxon>
        <taxon>Cyclophyllidea</taxon>
        <taxon>Taeniidae</taxon>
        <taxon>Taenia</taxon>
    </lineage>
</organism>
<accession>A0A0R3W7L3</accession>
<sequence length="33" mass="3818">MRLSDVIDEGTKLIETHFGENQCTAFREMDFLA</sequence>
<proteinExistence type="predicted"/>